<evidence type="ECO:0008006" key="4">
    <source>
        <dbReference type="Google" id="ProtNLM"/>
    </source>
</evidence>
<feature type="transmembrane region" description="Helical" evidence="1">
    <location>
        <begin position="99"/>
        <end position="126"/>
    </location>
</feature>
<dbReference type="EMBL" id="AUXZ01000130">
    <property type="protein sequence ID" value="KZN45403.1"/>
    <property type="molecule type" value="Genomic_DNA"/>
</dbReference>
<evidence type="ECO:0000256" key="1">
    <source>
        <dbReference type="SAM" id="Phobius"/>
    </source>
</evidence>
<evidence type="ECO:0000313" key="2">
    <source>
        <dbReference type="EMBL" id="KZN45403.1"/>
    </source>
</evidence>
<dbReference type="RefSeq" id="WP_063364108.1">
    <property type="nucleotide sequence ID" value="NZ_AUXZ01000130.1"/>
</dbReference>
<dbReference type="InterPro" id="IPR021257">
    <property type="entry name" value="DUF2809"/>
</dbReference>
<keyword evidence="1" id="KW-0812">Transmembrane</keyword>
<evidence type="ECO:0000313" key="3">
    <source>
        <dbReference type="Proteomes" id="UP000076503"/>
    </source>
</evidence>
<comment type="caution">
    <text evidence="2">The sequence shown here is derived from an EMBL/GenBank/DDBJ whole genome shotgun (WGS) entry which is preliminary data.</text>
</comment>
<keyword evidence="1" id="KW-0472">Membrane</keyword>
<reference evidence="2 3" key="1">
    <citation type="submission" date="2013-07" db="EMBL/GenBank/DDBJ databases">
        <title>Comparative Genomic and Metabolomic Analysis of Twelve Strains of Pseudoalteromonas luteoviolacea.</title>
        <authorList>
            <person name="Vynne N.G."/>
            <person name="Mansson M."/>
            <person name="Gram L."/>
        </authorList>
    </citation>
    <scope>NUCLEOTIDE SEQUENCE [LARGE SCALE GENOMIC DNA]</scope>
    <source>
        <strain evidence="2 3">H33</strain>
    </source>
</reference>
<sequence length="142" mass="16355">MEFKTAQKVKLHGLYLALTLLTMSLGLVTRSSMVDFPQWVHLYLGDFLWALMVFWLICSLKPKFTNMQLAMIALLFAYSIEFSQLYQGDWLNTIRHTKLGALVFGFGFKVSDLAAYTLGIGFGVFIKHTLLNQKKKHQLHFM</sequence>
<dbReference type="PATRIC" id="fig|1365251.3.peg.4996"/>
<keyword evidence="1" id="KW-1133">Transmembrane helix</keyword>
<name>A0A162A7K0_9GAMM</name>
<accession>A0A162A7K0</accession>
<dbReference type="Proteomes" id="UP000076503">
    <property type="component" value="Unassembled WGS sequence"/>
</dbReference>
<dbReference type="OrthoDB" id="5360192at2"/>
<feature type="transmembrane region" description="Helical" evidence="1">
    <location>
        <begin position="39"/>
        <end position="57"/>
    </location>
</feature>
<protein>
    <recommendedName>
        <fullName evidence="4">DUF2809 domain-containing protein</fullName>
    </recommendedName>
</protein>
<feature type="transmembrane region" description="Helical" evidence="1">
    <location>
        <begin position="69"/>
        <end position="87"/>
    </location>
</feature>
<gene>
    <name evidence="2" type="ORF">N476_05135</name>
</gene>
<feature type="transmembrane region" description="Helical" evidence="1">
    <location>
        <begin position="12"/>
        <end position="33"/>
    </location>
</feature>
<dbReference type="Pfam" id="PF10990">
    <property type="entry name" value="DUF2809"/>
    <property type="match status" value="1"/>
</dbReference>
<dbReference type="AlphaFoldDB" id="A0A162A7K0"/>
<organism evidence="2 3">
    <name type="scientific">Pseudoalteromonas luteoviolacea H33</name>
    <dbReference type="NCBI Taxonomy" id="1365251"/>
    <lineage>
        <taxon>Bacteria</taxon>
        <taxon>Pseudomonadati</taxon>
        <taxon>Pseudomonadota</taxon>
        <taxon>Gammaproteobacteria</taxon>
        <taxon>Alteromonadales</taxon>
        <taxon>Pseudoalteromonadaceae</taxon>
        <taxon>Pseudoalteromonas</taxon>
    </lineage>
</organism>
<proteinExistence type="predicted"/>